<sequence length="48" mass="5486">MFKIIEQLVNEILHGNLVSINRSNEDLDDGQTLAHYDFNVKVKTPTSK</sequence>
<dbReference type="EMBL" id="WXDR01000121">
    <property type="protein sequence ID" value="MZU09638.1"/>
    <property type="molecule type" value="Genomic_DNA"/>
</dbReference>
<comment type="caution">
    <text evidence="1">The sequence shown here is derived from an EMBL/GenBank/DDBJ whole genome shotgun (WGS) entry which is preliminary data.</text>
</comment>
<gene>
    <name evidence="1" type="ORF">GUA24_12045</name>
</gene>
<proteinExistence type="predicted"/>
<name>A0A6B1XEE0_BIFLN</name>
<evidence type="ECO:0000313" key="1">
    <source>
        <dbReference type="EMBL" id="MZU09638.1"/>
    </source>
</evidence>
<protein>
    <submittedName>
        <fullName evidence="1">Uncharacterized protein</fullName>
    </submittedName>
</protein>
<organism evidence="1 2">
    <name type="scientific">Bifidobacterium longum</name>
    <dbReference type="NCBI Taxonomy" id="216816"/>
    <lineage>
        <taxon>Bacteria</taxon>
        <taxon>Bacillati</taxon>
        <taxon>Actinomycetota</taxon>
        <taxon>Actinomycetes</taxon>
        <taxon>Bifidobacteriales</taxon>
        <taxon>Bifidobacteriaceae</taxon>
        <taxon>Bifidobacterium</taxon>
    </lineage>
</organism>
<dbReference type="Proteomes" id="UP000638311">
    <property type="component" value="Unassembled WGS sequence"/>
</dbReference>
<accession>A0A6B1XEE0</accession>
<reference evidence="1" key="1">
    <citation type="journal article" date="2019" name="Nat. Med.">
        <title>A library of human gut bacterial isolates paired with longitudinal multiomics data enables mechanistic microbiome research.</title>
        <authorList>
            <person name="Poyet M."/>
            <person name="Groussin M."/>
            <person name="Gibbons S.M."/>
            <person name="Avila-Pacheco J."/>
            <person name="Jiang X."/>
            <person name="Kearney S.M."/>
            <person name="Perrotta A.R."/>
            <person name="Berdy B."/>
            <person name="Zhao S."/>
            <person name="Lieberman T.D."/>
            <person name="Swanson P.K."/>
            <person name="Smith M."/>
            <person name="Roesemann S."/>
            <person name="Alexander J.E."/>
            <person name="Rich S.A."/>
            <person name="Livny J."/>
            <person name="Vlamakis H."/>
            <person name="Clish C."/>
            <person name="Bullock K."/>
            <person name="Deik A."/>
            <person name="Scott J."/>
            <person name="Pierce K.A."/>
            <person name="Xavier R.J."/>
            <person name="Alm E.J."/>
        </authorList>
    </citation>
    <scope>NUCLEOTIDE SEQUENCE</scope>
    <source>
        <strain evidence="1">BIOML-A409</strain>
    </source>
</reference>
<evidence type="ECO:0000313" key="2">
    <source>
        <dbReference type="Proteomes" id="UP000638311"/>
    </source>
</evidence>
<dbReference type="AlphaFoldDB" id="A0A6B1XEE0"/>